<evidence type="ECO:0000313" key="3">
    <source>
        <dbReference type="Proteomes" id="UP000028868"/>
    </source>
</evidence>
<keyword evidence="1" id="KW-0472">Membrane</keyword>
<dbReference type="Proteomes" id="UP000028868">
    <property type="component" value="Unassembled WGS sequence"/>
</dbReference>
<keyword evidence="1" id="KW-1133">Transmembrane helix</keyword>
<feature type="transmembrane region" description="Helical" evidence="1">
    <location>
        <begin position="53"/>
        <end position="71"/>
    </location>
</feature>
<protein>
    <submittedName>
        <fullName evidence="2">Uncharacterized protein</fullName>
    </submittedName>
</protein>
<sequence length="100" mass="11360">MNRHLAFGIVLLFLLFSLPVSYGDHHSGYFKGDVQESTLIEYSPSTDDYSDKTAIISAFAGFILLISIVIQETSKSGRPFRKLFFLNPVFYQSNYVIQNL</sequence>
<accession>A0A024P7S3</accession>
<keyword evidence="1" id="KW-0812">Transmembrane</keyword>
<dbReference type="EMBL" id="CCDI010000004">
    <property type="protein sequence ID" value="CDQ25005.1"/>
    <property type="molecule type" value="Genomic_DNA"/>
</dbReference>
<dbReference type="RefSeq" id="WP_035510303.1">
    <property type="nucleotide sequence ID" value="NZ_CCDH010000003.1"/>
</dbReference>
<organism evidence="2 3">
    <name type="scientific">Halobacillus karajensis</name>
    <dbReference type="NCBI Taxonomy" id="195088"/>
    <lineage>
        <taxon>Bacteria</taxon>
        <taxon>Bacillati</taxon>
        <taxon>Bacillota</taxon>
        <taxon>Bacilli</taxon>
        <taxon>Bacillales</taxon>
        <taxon>Bacillaceae</taxon>
        <taxon>Halobacillus</taxon>
    </lineage>
</organism>
<name>A0A024P7S3_9BACI</name>
<evidence type="ECO:0000313" key="2">
    <source>
        <dbReference type="EMBL" id="CDQ25005.1"/>
    </source>
</evidence>
<gene>
    <name evidence="2" type="ORF">BN983_03307</name>
</gene>
<keyword evidence="3" id="KW-1185">Reference proteome</keyword>
<reference evidence="2 3" key="2">
    <citation type="submission" date="2014-05" db="EMBL/GenBank/DDBJ databases">
        <title>Draft genome sequence of Halobacillus karajensis HK-03.</title>
        <authorList>
            <person name="Khelaifia S."/>
            <person name="Croce O."/>
            <person name="Lagier J.C."/>
            <person name="Raoult D."/>
        </authorList>
    </citation>
    <scope>NUCLEOTIDE SEQUENCE [LARGE SCALE GENOMIC DNA]</scope>
    <source>
        <strain evidence="2 3">HD-03</strain>
    </source>
</reference>
<comment type="caution">
    <text evidence="2">The sequence shown here is derived from an EMBL/GenBank/DDBJ whole genome shotgun (WGS) entry which is preliminary data.</text>
</comment>
<dbReference type="AlphaFoldDB" id="A0A024P7S3"/>
<proteinExistence type="predicted"/>
<evidence type="ECO:0000256" key="1">
    <source>
        <dbReference type="SAM" id="Phobius"/>
    </source>
</evidence>
<reference evidence="3" key="1">
    <citation type="submission" date="2014-03" db="EMBL/GenBank/DDBJ databases">
        <authorList>
            <person name="Urmite Genomes U."/>
        </authorList>
    </citation>
    <scope>NUCLEOTIDE SEQUENCE [LARGE SCALE GENOMIC DNA]</scope>
    <source>
        <strain evidence="3">HD-03</strain>
    </source>
</reference>